<evidence type="ECO:0000256" key="2">
    <source>
        <dbReference type="SAM" id="Phobius"/>
    </source>
</evidence>
<evidence type="ECO:0000256" key="1">
    <source>
        <dbReference type="SAM" id="MobiDB-lite"/>
    </source>
</evidence>
<evidence type="ECO:0000313" key="3">
    <source>
        <dbReference type="EMBL" id="NHO33888.1"/>
    </source>
</evidence>
<name>A0ABX0KFJ9_9PROT</name>
<reference evidence="3 4" key="1">
    <citation type="journal article" date="2020" name="Int. J. Syst. Evol. Microbiol.">
        <title>Novel acetic acid bacteria from cider fermentations: Acetobacter conturbans sp. nov. and Acetobacter fallax sp. nov.</title>
        <authorList>
            <person name="Sombolestani A.S."/>
            <person name="Cleenwerck I."/>
            <person name="Cnockaert M."/>
            <person name="Borremans W."/>
            <person name="Wieme A.D."/>
            <person name="De Vuyst L."/>
            <person name="Vandamme P."/>
        </authorList>
    </citation>
    <scope>NUCLEOTIDE SEQUENCE [LARGE SCALE GENOMIC DNA]</scope>
    <source>
        <strain evidence="3 4">LMG 1637</strain>
    </source>
</reference>
<dbReference type="EMBL" id="WOSW01000042">
    <property type="protein sequence ID" value="NHO33888.1"/>
    <property type="molecule type" value="Genomic_DNA"/>
</dbReference>
<dbReference type="InterPro" id="IPR021333">
    <property type="entry name" value="DUF2946"/>
</dbReference>
<protein>
    <submittedName>
        <fullName evidence="3">DUF2946 domain-containing protein</fullName>
    </submittedName>
</protein>
<organism evidence="3 4">
    <name type="scientific">Acetobacter fallax</name>
    <dbReference type="NCBI Taxonomy" id="1737473"/>
    <lineage>
        <taxon>Bacteria</taxon>
        <taxon>Pseudomonadati</taxon>
        <taxon>Pseudomonadota</taxon>
        <taxon>Alphaproteobacteria</taxon>
        <taxon>Acetobacterales</taxon>
        <taxon>Acetobacteraceae</taxon>
        <taxon>Acetobacter</taxon>
    </lineage>
</organism>
<keyword evidence="2" id="KW-0472">Membrane</keyword>
<sequence length="149" mass="16003">MTCRIHPETRSATGRWLVVAFTLLGFIGQLLIGNQALPDEAPRATIRRLTGIDIAAAGRPGVCDSVIPAAMHMAGMTHTSHCHVTHHHDGSCPLCSLLQIPIIILSGLTFLPLPPAQWVQPRYRPLQPRAPPATDIRILPPARGPPGTA</sequence>
<gene>
    <name evidence="3" type="ORF">GOB84_15275</name>
</gene>
<keyword evidence="2" id="KW-1133">Transmembrane helix</keyword>
<dbReference type="RefSeq" id="WP_173578354.1">
    <property type="nucleotide sequence ID" value="NZ_WOSW01000042.1"/>
</dbReference>
<comment type="caution">
    <text evidence="3">The sequence shown here is derived from an EMBL/GenBank/DDBJ whole genome shotgun (WGS) entry which is preliminary data.</text>
</comment>
<proteinExistence type="predicted"/>
<evidence type="ECO:0000313" key="4">
    <source>
        <dbReference type="Proteomes" id="UP000615326"/>
    </source>
</evidence>
<dbReference type="Pfam" id="PF11162">
    <property type="entry name" value="DUF2946"/>
    <property type="match status" value="1"/>
</dbReference>
<dbReference type="Proteomes" id="UP000615326">
    <property type="component" value="Unassembled WGS sequence"/>
</dbReference>
<feature type="region of interest" description="Disordered" evidence="1">
    <location>
        <begin position="129"/>
        <end position="149"/>
    </location>
</feature>
<feature type="transmembrane region" description="Helical" evidence="2">
    <location>
        <begin position="12"/>
        <end position="32"/>
    </location>
</feature>
<accession>A0ABX0KFJ9</accession>
<keyword evidence="2" id="KW-0812">Transmembrane</keyword>
<keyword evidence="4" id="KW-1185">Reference proteome</keyword>